<evidence type="ECO:0000313" key="3">
    <source>
        <dbReference type="EMBL" id="SMX39952.1"/>
    </source>
</evidence>
<protein>
    <submittedName>
        <fullName evidence="2">Uncharacterized protein</fullName>
    </submittedName>
</protein>
<reference evidence="2 4" key="1">
    <citation type="submission" date="2017-05" db="EMBL/GenBank/DDBJ databases">
        <authorList>
            <person name="Song R."/>
            <person name="Chenine A.L."/>
            <person name="Ruprecht R.M."/>
        </authorList>
    </citation>
    <scope>NUCLEOTIDE SEQUENCE [LARGE SCALE GENOMIC DNA]</scope>
    <source>
        <strain evidence="2 4">CECT 8663</strain>
    </source>
</reference>
<dbReference type="EMBL" id="FXYH01000005">
    <property type="protein sequence ID" value="SMX39952.1"/>
    <property type="molecule type" value="Genomic_DNA"/>
</dbReference>
<feature type="chain" id="PRO_5015075225" evidence="1">
    <location>
        <begin position="22"/>
        <end position="69"/>
    </location>
</feature>
<sequence>MKTLIASALIATAALTGAANASLSSDVQTYAPNADVSALTATEANMVVSILHSGNTESEKRNAIRKIVN</sequence>
<dbReference type="EMBL" id="FXYH01000005">
    <property type="protein sequence ID" value="SMX39949.1"/>
    <property type="molecule type" value="Genomic_DNA"/>
</dbReference>
<keyword evidence="4" id="KW-1185">Reference proteome</keyword>
<gene>
    <name evidence="2" type="ORF">PEV8663_01947</name>
    <name evidence="3" type="ORF">PEV8663_01948</name>
</gene>
<keyword evidence="1" id="KW-0732">Signal</keyword>
<evidence type="ECO:0000313" key="4">
    <source>
        <dbReference type="Proteomes" id="UP000220836"/>
    </source>
</evidence>
<name>A0A238KAR9_9RHOB</name>
<feature type="signal peptide" evidence="1">
    <location>
        <begin position="1"/>
        <end position="21"/>
    </location>
</feature>
<proteinExistence type="predicted"/>
<dbReference type="Proteomes" id="UP000220836">
    <property type="component" value="Unassembled WGS sequence"/>
</dbReference>
<evidence type="ECO:0000256" key="1">
    <source>
        <dbReference type="SAM" id="SignalP"/>
    </source>
</evidence>
<dbReference type="RefSeq" id="WP_097804420.1">
    <property type="nucleotide sequence ID" value="NZ_FXYH01000005.1"/>
</dbReference>
<evidence type="ECO:0000313" key="2">
    <source>
        <dbReference type="EMBL" id="SMX39949.1"/>
    </source>
</evidence>
<dbReference type="AlphaFoldDB" id="A0A238KAR9"/>
<organism evidence="2 4">
    <name type="scientific">Pelagimonas varians</name>
    <dbReference type="NCBI Taxonomy" id="696760"/>
    <lineage>
        <taxon>Bacteria</taxon>
        <taxon>Pseudomonadati</taxon>
        <taxon>Pseudomonadota</taxon>
        <taxon>Alphaproteobacteria</taxon>
        <taxon>Rhodobacterales</taxon>
        <taxon>Roseobacteraceae</taxon>
        <taxon>Pelagimonas</taxon>
    </lineage>
</organism>
<accession>A0A238KAR9</accession>